<dbReference type="Proteomes" id="UP000219972">
    <property type="component" value="Unassembled WGS sequence"/>
</dbReference>
<dbReference type="RefSeq" id="WP_097544218.1">
    <property type="nucleotide sequence ID" value="NZ_BMFI01000002.1"/>
</dbReference>
<evidence type="ECO:0000313" key="3">
    <source>
        <dbReference type="Proteomes" id="UP000219972"/>
    </source>
</evidence>
<sequence>MAAQRYSRRKNLNIYWTVFDKVVGQPAVVNGFVMDMLTAEEADNLVDLLNRGNQASLWCYAEWF</sequence>
<reference evidence="2 4" key="1">
    <citation type="journal article" date="2015" name="Int. J. Syst. Evol. Microbiol.">
        <title>Rhizobium anhuiense sp. nov., isolated from effective nodules of Vicia faba and Pisum sativum.</title>
        <authorList>
            <person name="Zhang Y.J."/>
            <person name="Zheng W.T."/>
            <person name="Everall I."/>
            <person name="Young J.P."/>
            <person name="Zhang X.X."/>
            <person name="Tian C.F."/>
            <person name="Sui X.H."/>
            <person name="Wang E.T."/>
            <person name="Chen W.X."/>
        </authorList>
    </citation>
    <scope>NUCLEOTIDE SEQUENCE [LARGE SCALE GENOMIC DNA]</scope>
    <source>
        <strain evidence="2 4">CCBAU 23252</strain>
    </source>
</reference>
<comment type="caution">
    <text evidence="2">The sequence shown here is derived from an EMBL/GenBank/DDBJ whole genome shotgun (WGS) entry which is preliminary data.</text>
</comment>
<evidence type="ECO:0000313" key="2">
    <source>
        <dbReference type="EMBL" id="RUM04524.1"/>
    </source>
</evidence>
<accession>A0A432NYL5</accession>
<proteinExistence type="predicted"/>
<name>A0A432NYL5_9HYPH</name>
<dbReference type="GeneID" id="75216268"/>
<reference evidence="1 3" key="2">
    <citation type="submission" date="2017-09" db="EMBL/GenBank/DDBJ databases">
        <title>Comparative genomics of rhizobia isolated from Phaseolus vulgaris in China.</title>
        <authorList>
            <person name="Tong W."/>
        </authorList>
    </citation>
    <scope>NUCLEOTIDE SEQUENCE [LARGE SCALE GENOMIC DNA]</scope>
    <source>
        <strain evidence="1 3">Y27</strain>
    </source>
</reference>
<dbReference type="AlphaFoldDB" id="A0A432NYL5"/>
<protein>
    <submittedName>
        <fullName evidence="2">Uncharacterized protein</fullName>
    </submittedName>
</protein>
<organism evidence="2 4">
    <name type="scientific">Rhizobium anhuiense</name>
    <dbReference type="NCBI Taxonomy" id="1184720"/>
    <lineage>
        <taxon>Bacteria</taxon>
        <taxon>Pseudomonadati</taxon>
        <taxon>Pseudomonadota</taxon>
        <taxon>Alphaproteobacteria</taxon>
        <taxon>Hyphomicrobiales</taxon>
        <taxon>Rhizobiaceae</taxon>
        <taxon>Rhizobium/Agrobacterium group</taxon>
        <taxon>Rhizobium</taxon>
    </lineage>
</organism>
<keyword evidence="3" id="KW-1185">Reference proteome</keyword>
<dbReference type="EMBL" id="NWSL01000016">
    <property type="protein sequence ID" value="PDS49607.1"/>
    <property type="molecule type" value="Genomic_DNA"/>
</dbReference>
<dbReference type="Proteomes" id="UP000273611">
    <property type="component" value="Unassembled WGS sequence"/>
</dbReference>
<dbReference type="EMBL" id="RIBW01000001">
    <property type="protein sequence ID" value="RUM04524.1"/>
    <property type="molecule type" value="Genomic_DNA"/>
</dbReference>
<reference evidence="2" key="3">
    <citation type="submission" date="2018-11" db="EMBL/GenBank/DDBJ databases">
        <authorList>
            <person name="Huo Y."/>
        </authorList>
    </citation>
    <scope>NUCLEOTIDE SEQUENCE</scope>
    <source>
        <strain evidence="2">CCBAU 23252</strain>
    </source>
</reference>
<evidence type="ECO:0000313" key="1">
    <source>
        <dbReference type="EMBL" id="PDS49607.1"/>
    </source>
</evidence>
<evidence type="ECO:0000313" key="4">
    <source>
        <dbReference type="Proteomes" id="UP000273611"/>
    </source>
</evidence>
<gene>
    <name evidence="1" type="ORF">CO662_23770</name>
    <name evidence="2" type="ORF">EEQ99_03075</name>
</gene>